<keyword evidence="1" id="KW-0812">Transmembrane</keyword>
<dbReference type="RefSeq" id="WP_051668935.1">
    <property type="nucleotide sequence ID" value="NZ_ANIE01000003.1"/>
</dbReference>
<proteinExistence type="predicted"/>
<keyword evidence="1" id="KW-1133">Transmembrane helix</keyword>
<feature type="transmembrane region" description="Helical" evidence="1">
    <location>
        <begin position="45"/>
        <end position="68"/>
    </location>
</feature>
<keyword evidence="3" id="KW-1185">Reference proteome</keyword>
<dbReference type="OrthoDB" id="7062791at2"/>
<dbReference type="PATRIC" id="fig|1137280.3.peg.839"/>
<comment type="caution">
    <text evidence="2">The sequence shown here is derived from an EMBL/GenBank/DDBJ whole genome shotgun (WGS) entry which is preliminary data.</text>
</comment>
<evidence type="ECO:0000313" key="2">
    <source>
        <dbReference type="EMBL" id="KEF32389.1"/>
    </source>
</evidence>
<organism evidence="2 3">
    <name type="scientific">Marinobacter nitratireducens</name>
    <dbReference type="NCBI Taxonomy" id="1137280"/>
    <lineage>
        <taxon>Bacteria</taxon>
        <taxon>Pseudomonadati</taxon>
        <taxon>Pseudomonadota</taxon>
        <taxon>Gammaproteobacteria</taxon>
        <taxon>Pseudomonadales</taxon>
        <taxon>Marinobacteraceae</taxon>
        <taxon>Marinobacter</taxon>
    </lineage>
</organism>
<gene>
    <name evidence="2" type="ORF">D777_01023</name>
</gene>
<dbReference type="STRING" id="1137280.D777_01023"/>
<dbReference type="AlphaFoldDB" id="A0A072N3S9"/>
<keyword evidence="1" id="KW-0472">Membrane</keyword>
<accession>A0A072N3S9</accession>
<evidence type="ECO:0000256" key="1">
    <source>
        <dbReference type="SAM" id="Phobius"/>
    </source>
</evidence>
<reference evidence="2 3" key="1">
    <citation type="submission" date="2012-12" db="EMBL/GenBank/DDBJ databases">
        <title>Genome assembly of Marinobacter sp. AK21.</title>
        <authorList>
            <person name="Khatri I."/>
            <person name="Kumar R."/>
            <person name="Vaidya B."/>
            <person name="Subramanian S."/>
            <person name="Pinnaka A."/>
        </authorList>
    </citation>
    <scope>NUCLEOTIDE SEQUENCE [LARGE SCALE GENOMIC DNA]</scope>
    <source>
        <strain evidence="2 3">AK21</strain>
    </source>
</reference>
<evidence type="ECO:0000313" key="3">
    <source>
        <dbReference type="Proteomes" id="UP000035057"/>
    </source>
</evidence>
<name>A0A072N3S9_9GAMM</name>
<sequence>MNWIKAFLAGFLATLFFHQGLFTVFYLAGAVPVAPFNLTAVPPFGVPAVVSLAFFGGVWGMVLWALAARFTDWKYWLTNIIAGAIGPTAVAMIIVFPLKDLDVSSKTWIGGLILNGFWGFGVGIFMTLFGGRSTGQNDSNQDNKDRT</sequence>
<dbReference type="EMBL" id="ANIE01000003">
    <property type="protein sequence ID" value="KEF32389.1"/>
    <property type="molecule type" value="Genomic_DNA"/>
</dbReference>
<protein>
    <submittedName>
        <fullName evidence="2">Uncharacterized protein</fullName>
    </submittedName>
</protein>
<feature type="transmembrane region" description="Helical" evidence="1">
    <location>
        <begin position="75"/>
        <end position="96"/>
    </location>
</feature>
<feature type="transmembrane region" description="Helical" evidence="1">
    <location>
        <begin position="108"/>
        <end position="129"/>
    </location>
</feature>
<dbReference type="Proteomes" id="UP000035057">
    <property type="component" value="Unassembled WGS sequence"/>
</dbReference>